<accession>A0A4R2K3M2</accession>
<reference evidence="2 3" key="1">
    <citation type="submission" date="2019-03" db="EMBL/GenBank/DDBJ databases">
        <title>Genomic Encyclopedia of Type Strains, Phase IV (KMG-IV): sequencing the most valuable type-strain genomes for metagenomic binning, comparative biology and taxonomic classification.</title>
        <authorList>
            <person name="Goeker M."/>
        </authorList>
    </citation>
    <scope>NUCLEOTIDE SEQUENCE [LARGE SCALE GENOMIC DNA]</scope>
    <source>
        <strain evidence="2 3">DSM 45934</strain>
    </source>
</reference>
<protein>
    <recommendedName>
        <fullName evidence="4">Vitamin uptake transporter</fullName>
    </recommendedName>
</protein>
<feature type="transmembrane region" description="Helical" evidence="1">
    <location>
        <begin position="80"/>
        <end position="97"/>
    </location>
</feature>
<evidence type="ECO:0000313" key="3">
    <source>
        <dbReference type="Proteomes" id="UP000295680"/>
    </source>
</evidence>
<keyword evidence="1" id="KW-0812">Transmembrane</keyword>
<sequence>MLLAGLAYLATVTLANWTTSVYGLVPAGFGLVVTAGTYGAGLALAVRDAVQDAAGMRVAVALVALGCGLSTLFADARIALASGVAFLLAELLDMAVYTPMRRRGHRRAVAVSGAVGAVADSVVFLLVTGFPFTAPSLGGQLLVKAVWVTGAYLVVMEVARRALPRERVISEGA</sequence>
<dbReference type="OrthoDB" id="9155154at2"/>
<evidence type="ECO:0008006" key="4">
    <source>
        <dbReference type="Google" id="ProtNLM"/>
    </source>
</evidence>
<feature type="transmembrane region" description="Helical" evidence="1">
    <location>
        <begin position="109"/>
        <end position="129"/>
    </location>
</feature>
<keyword evidence="3" id="KW-1185">Reference proteome</keyword>
<dbReference type="EMBL" id="SLWS01000001">
    <property type="protein sequence ID" value="TCO64369.1"/>
    <property type="molecule type" value="Genomic_DNA"/>
</dbReference>
<feature type="transmembrane region" description="Helical" evidence="1">
    <location>
        <begin position="25"/>
        <end position="46"/>
    </location>
</feature>
<organism evidence="2 3">
    <name type="scientific">Actinocrispum wychmicini</name>
    <dbReference type="NCBI Taxonomy" id="1213861"/>
    <lineage>
        <taxon>Bacteria</taxon>
        <taxon>Bacillati</taxon>
        <taxon>Actinomycetota</taxon>
        <taxon>Actinomycetes</taxon>
        <taxon>Pseudonocardiales</taxon>
        <taxon>Pseudonocardiaceae</taxon>
        <taxon>Actinocrispum</taxon>
    </lineage>
</organism>
<gene>
    <name evidence="2" type="ORF">EV192_101137</name>
</gene>
<dbReference type="InterPro" id="IPR003744">
    <property type="entry name" value="YhhQ"/>
</dbReference>
<name>A0A4R2K3M2_9PSEU</name>
<dbReference type="Proteomes" id="UP000295680">
    <property type="component" value="Unassembled WGS sequence"/>
</dbReference>
<dbReference type="Pfam" id="PF02592">
    <property type="entry name" value="Vut_1"/>
    <property type="match status" value="1"/>
</dbReference>
<keyword evidence="1" id="KW-0472">Membrane</keyword>
<dbReference type="AlphaFoldDB" id="A0A4R2K3M2"/>
<comment type="caution">
    <text evidence="2">The sequence shown here is derived from an EMBL/GenBank/DDBJ whole genome shotgun (WGS) entry which is preliminary data.</text>
</comment>
<evidence type="ECO:0000256" key="1">
    <source>
        <dbReference type="SAM" id="Phobius"/>
    </source>
</evidence>
<feature type="transmembrane region" description="Helical" evidence="1">
    <location>
        <begin position="58"/>
        <end position="74"/>
    </location>
</feature>
<feature type="transmembrane region" description="Helical" evidence="1">
    <location>
        <begin position="141"/>
        <end position="159"/>
    </location>
</feature>
<proteinExistence type="predicted"/>
<evidence type="ECO:0000313" key="2">
    <source>
        <dbReference type="EMBL" id="TCO64369.1"/>
    </source>
</evidence>
<keyword evidence="1" id="KW-1133">Transmembrane helix</keyword>